<organism evidence="6 7">
    <name type="scientific">Phialocephala subalpina</name>
    <dbReference type="NCBI Taxonomy" id="576137"/>
    <lineage>
        <taxon>Eukaryota</taxon>
        <taxon>Fungi</taxon>
        <taxon>Dikarya</taxon>
        <taxon>Ascomycota</taxon>
        <taxon>Pezizomycotina</taxon>
        <taxon>Leotiomycetes</taxon>
        <taxon>Helotiales</taxon>
        <taxon>Mollisiaceae</taxon>
        <taxon>Phialocephala</taxon>
        <taxon>Phialocephala fortinii species complex</taxon>
    </lineage>
</organism>
<dbReference type="Pfam" id="PF13649">
    <property type="entry name" value="Methyltransf_25"/>
    <property type="match status" value="1"/>
</dbReference>
<dbReference type="Proteomes" id="UP000184330">
    <property type="component" value="Unassembled WGS sequence"/>
</dbReference>
<dbReference type="InterPro" id="IPR041698">
    <property type="entry name" value="Methyltransf_25"/>
</dbReference>
<dbReference type="CDD" id="cd02440">
    <property type="entry name" value="AdoMet_MTases"/>
    <property type="match status" value="1"/>
</dbReference>
<dbReference type="PANTHER" id="PTHR35897:SF1">
    <property type="entry name" value="METHYLTRANSFERASE AUSD"/>
    <property type="match status" value="1"/>
</dbReference>
<dbReference type="Gene3D" id="3.40.50.150">
    <property type="entry name" value="Vaccinia Virus protein VP39"/>
    <property type="match status" value="1"/>
</dbReference>
<comment type="similarity">
    <text evidence="4">Belongs to the class I-like SAM-binding methyltransferase superfamily.</text>
</comment>
<dbReference type="GO" id="GO:0016740">
    <property type="term" value="F:transferase activity"/>
    <property type="evidence" value="ECO:0007669"/>
    <property type="project" value="UniProtKB-KW"/>
</dbReference>
<proteinExistence type="inferred from homology"/>
<dbReference type="SUPFAM" id="SSF53335">
    <property type="entry name" value="S-adenosyl-L-methionine-dependent methyltransferases"/>
    <property type="match status" value="1"/>
</dbReference>
<dbReference type="AlphaFoldDB" id="A0A1L7WN51"/>
<dbReference type="STRING" id="576137.A0A1L7WN51"/>
<feature type="domain" description="Methyltransferase" evidence="5">
    <location>
        <begin position="97"/>
        <end position="198"/>
    </location>
</feature>
<comment type="pathway">
    <text evidence="1">Secondary metabolite biosynthesis.</text>
</comment>
<keyword evidence="2" id="KW-0808">Transferase</keyword>
<dbReference type="InterPro" id="IPR051654">
    <property type="entry name" value="Meroterpenoid_MTases"/>
</dbReference>
<evidence type="ECO:0000313" key="6">
    <source>
        <dbReference type="EMBL" id="CZR54204.1"/>
    </source>
</evidence>
<dbReference type="OrthoDB" id="2094832at2759"/>
<evidence type="ECO:0000256" key="3">
    <source>
        <dbReference type="ARBA" id="ARBA00022691"/>
    </source>
</evidence>
<evidence type="ECO:0000256" key="4">
    <source>
        <dbReference type="ARBA" id="ARBA00038314"/>
    </source>
</evidence>
<dbReference type="PANTHER" id="PTHR35897">
    <property type="entry name" value="METHYLTRANSFERASE AUSD"/>
    <property type="match status" value="1"/>
</dbReference>
<reference evidence="6 7" key="1">
    <citation type="submission" date="2016-03" db="EMBL/GenBank/DDBJ databases">
        <authorList>
            <person name="Ploux O."/>
        </authorList>
    </citation>
    <scope>NUCLEOTIDE SEQUENCE [LARGE SCALE GENOMIC DNA]</scope>
    <source>
        <strain evidence="6 7">UAMH 11012</strain>
    </source>
</reference>
<evidence type="ECO:0000256" key="2">
    <source>
        <dbReference type="ARBA" id="ARBA00022679"/>
    </source>
</evidence>
<evidence type="ECO:0000259" key="5">
    <source>
        <dbReference type="Pfam" id="PF13649"/>
    </source>
</evidence>
<dbReference type="InterPro" id="IPR029063">
    <property type="entry name" value="SAM-dependent_MTases_sf"/>
</dbReference>
<protein>
    <recommendedName>
        <fullName evidence="5">Methyltransferase domain-containing protein</fullName>
    </recommendedName>
</protein>
<evidence type="ECO:0000256" key="1">
    <source>
        <dbReference type="ARBA" id="ARBA00005179"/>
    </source>
</evidence>
<dbReference type="EMBL" id="FJOG01000004">
    <property type="protein sequence ID" value="CZR54204.1"/>
    <property type="molecule type" value="Genomic_DNA"/>
</dbReference>
<evidence type="ECO:0000313" key="7">
    <source>
        <dbReference type="Proteomes" id="UP000184330"/>
    </source>
</evidence>
<name>A0A1L7WN51_9HELO</name>
<gene>
    <name evidence="6" type="ORF">PAC_04087</name>
</gene>
<keyword evidence="7" id="KW-1185">Reference proteome</keyword>
<sequence>MALLSDLAKWDPYAAWRYEKDLPADRTNFKPAWKLLESYSKIPADEIDDHVTAIRNKAYEVFHYPCLGRWRFFDLWITKAPEYLSLIARLQAGETLLDVGCCFGHALRQLVADGVPSRNLTGTDLHPEFIELGYELFRDKDIFNANFSTGDISNIEDHNLAALDGKFDIVHASSFFHLFTWDDQVKVGERIIKFLKEGQKQALVLGRQIGTREPLSPEEYRRHPEKRCLHDLESWRKLWGEVGEKTGTKWKVDGEAYDSEFDDGGLVLLRFVVSRDD</sequence>
<accession>A0A1L7WN51</accession>
<keyword evidence="3" id="KW-0949">S-adenosyl-L-methionine</keyword>